<dbReference type="GO" id="GO:0006614">
    <property type="term" value="P:SRP-dependent cotranslational protein targeting to membrane"/>
    <property type="evidence" value="ECO:0007669"/>
    <property type="project" value="UniProtKB-UniRule"/>
</dbReference>
<evidence type="ECO:0000256" key="1">
    <source>
        <dbReference type="ARBA" id="ARBA00004413"/>
    </source>
</evidence>
<dbReference type="InterPro" id="IPR047040">
    <property type="entry name" value="FlhF__GTPase_dom"/>
</dbReference>
<evidence type="ECO:0000256" key="6">
    <source>
        <dbReference type="ARBA" id="ARBA00022741"/>
    </source>
</evidence>
<evidence type="ECO:0000256" key="4">
    <source>
        <dbReference type="ARBA" id="ARBA00022448"/>
    </source>
</evidence>
<keyword evidence="17" id="KW-0969">Cilium</keyword>
<dbReference type="Gene3D" id="1.20.120.1380">
    <property type="entry name" value="Flagellar FlhF biosynthesis protein, N domain"/>
    <property type="match status" value="1"/>
</dbReference>
<dbReference type="RefSeq" id="WP_193986237.1">
    <property type="nucleotide sequence ID" value="NZ_CP063656.1"/>
</dbReference>
<dbReference type="GO" id="GO:0044781">
    <property type="term" value="P:bacterial-type flagellum organization"/>
    <property type="evidence" value="ECO:0007669"/>
    <property type="project" value="UniProtKB-UniRule"/>
</dbReference>
<dbReference type="AlphaFoldDB" id="A0A7S6UH02"/>
<comment type="similarity">
    <text evidence="2">Belongs to the GTP-binding SRP family.</text>
</comment>
<reference evidence="17 18" key="1">
    <citation type="submission" date="2020-10" db="EMBL/GenBank/DDBJ databases">
        <title>complete genome sequencing of Lysobacter sp. H21R20.</title>
        <authorList>
            <person name="Bae J.-W."/>
            <person name="Lee S.-Y."/>
        </authorList>
    </citation>
    <scope>NUCLEOTIDE SEQUENCE [LARGE SCALE GENOMIC DNA]</scope>
    <source>
        <strain evidence="17 18">H21R20</strain>
    </source>
</reference>
<feature type="compositionally biased region" description="Pro residues" evidence="14">
    <location>
        <begin position="236"/>
        <end position="245"/>
    </location>
</feature>
<evidence type="ECO:0000256" key="13">
    <source>
        <dbReference type="NCBIfam" id="TIGR03499"/>
    </source>
</evidence>
<keyword evidence="7" id="KW-1005">Bacterial flagellum biogenesis</keyword>
<evidence type="ECO:0000256" key="3">
    <source>
        <dbReference type="ARBA" id="ARBA00014919"/>
    </source>
</evidence>
<keyword evidence="6" id="KW-0547">Nucleotide-binding</keyword>
<keyword evidence="18" id="KW-1185">Reference proteome</keyword>
<keyword evidence="11" id="KW-1006">Bacterial flagellum protein export</keyword>
<evidence type="ECO:0000256" key="8">
    <source>
        <dbReference type="ARBA" id="ARBA00022927"/>
    </source>
</evidence>
<evidence type="ECO:0000256" key="14">
    <source>
        <dbReference type="SAM" id="MobiDB-lite"/>
    </source>
</evidence>
<gene>
    <name evidence="17" type="primary">flhF</name>
    <name evidence="17" type="ORF">INQ41_03430</name>
</gene>
<feature type="region of interest" description="Disordered" evidence="14">
    <location>
        <begin position="198"/>
        <end position="222"/>
    </location>
</feature>
<evidence type="ECO:0000256" key="9">
    <source>
        <dbReference type="ARBA" id="ARBA00023134"/>
    </source>
</evidence>
<comment type="function">
    <text evidence="12">Necessary for flagellar biosynthesis. May be involved in translocation of the flagellum.</text>
</comment>
<dbReference type="GO" id="GO:0003924">
    <property type="term" value="F:GTPase activity"/>
    <property type="evidence" value="ECO:0007669"/>
    <property type="project" value="UniProtKB-UniRule"/>
</dbReference>
<feature type="compositionally biased region" description="Low complexity" evidence="14">
    <location>
        <begin position="263"/>
        <end position="277"/>
    </location>
</feature>
<dbReference type="SMART" id="SM00382">
    <property type="entry name" value="AAA"/>
    <property type="match status" value="1"/>
</dbReference>
<dbReference type="InterPro" id="IPR003593">
    <property type="entry name" value="AAA+_ATPase"/>
</dbReference>
<dbReference type="Pfam" id="PF00448">
    <property type="entry name" value="SRP54"/>
    <property type="match status" value="1"/>
</dbReference>
<feature type="region of interest" description="Disordered" evidence="14">
    <location>
        <begin position="263"/>
        <end position="287"/>
    </location>
</feature>
<keyword evidence="17" id="KW-0282">Flagellum</keyword>
<dbReference type="CDD" id="cd17873">
    <property type="entry name" value="FlhF"/>
    <property type="match status" value="1"/>
</dbReference>
<evidence type="ECO:0000313" key="17">
    <source>
        <dbReference type="EMBL" id="QOW20107.1"/>
    </source>
</evidence>
<sequence>MRIKRFIAADMRTALGMVRAEHGPEAVILSTRPTADGIEVVAATDYDEALVNQALRAATPGLAPAGEGVSAAGYLIKEAPVVTDPPAEIPAAASNDAPPRDSFARRARAVFGIGDAAAPAASRKAGADATLAELTAGFPTAAAVTPTAPSAAARPLAPAPAHFQAMMAAMVDTANAASVVADSPRYAAPEPTVAPTKIAATQGAAAHAPRPSEHAEPASAGFAPPAAAGIAAEPAPSSPDHPTPPADEAVPAVAVAAATKALGPDAAPASEPATATPVLQAVPDPDPDISAMREELTSMRRMIEREMGQFTTERLRGSPARAAAYDILLGYGCDESLAQSVVAKLNPALPPDQVRAPMLAELARMLTVLRSEPIDEGGVIALIGPTGAGKTTTVAKLAARFAARHRARDVALVTTDTERLGAIEQLHAHGRRMGITVCEARGAESLTQTLEQLQDYPLVLVDTAGYGSRDRALLGQITWLRATRQLRSLLVMPANAHPHDLNELVRRYRIASPEAVVLTKTDETGRLGAALSVAVRNGLSLAYTTHGQLVPGDLQAANASNLVLQLEKLRRAADNPFVTEDEHANA</sequence>
<organism evidence="17 18">
    <name type="scientific">Novilysobacter ciconiae</name>
    <dbReference type="NCBI Taxonomy" id="2781022"/>
    <lineage>
        <taxon>Bacteria</taxon>
        <taxon>Pseudomonadati</taxon>
        <taxon>Pseudomonadota</taxon>
        <taxon>Gammaproteobacteria</taxon>
        <taxon>Lysobacterales</taxon>
        <taxon>Lysobacteraceae</taxon>
        <taxon>Novilysobacter</taxon>
    </lineage>
</organism>
<dbReference type="GO" id="GO:0005525">
    <property type="term" value="F:GTP binding"/>
    <property type="evidence" value="ECO:0007669"/>
    <property type="project" value="UniProtKB-UniRule"/>
</dbReference>
<protein>
    <recommendedName>
        <fullName evidence="3 13">Flagellar biosynthesis protein FlhF</fullName>
    </recommendedName>
</protein>
<dbReference type="PANTHER" id="PTHR43134">
    <property type="entry name" value="SIGNAL RECOGNITION PARTICLE RECEPTOR SUBUNIT ALPHA"/>
    <property type="match status" value="1"/>
</dbReference>
<dbReference type="InterPro" id="IPR000897">
    <property type="entry name" value="SRP54_GTPase_dom"/>
</dbReference>
<evidence type="ECO:0000256" key="5">
    <source>
        <dbReference type="ARBA" id="ARBA00022475"/>
    </source>
</evidence>
<feature type="domain" description="AAA+ ATPase" evidence="15">
    <location>
        <begin position="376"/>
        <end position="570"/>
    </location>
</feature>
<keyword evidence="4" id="KW-0813">Transport</keyword>
<name>A0A7S6UH02_9GAMM</name>
<evidence type="ECO:0000259" key="15">
    <source>
        <dbReference type="SMART" id="SM00382"/>
    </source>
</evidence>
<dbReference type="InterPro" id="IPR020006">
    <property type="entry name" value="FlhF"/>
</dbReference>
<dbReference type="GO" id="GO:0005047">
    <property type="term" value="F:signal recognition particle binding"/>
    <property type="evidence" value="ECO:0007669"/>
    <property type="project" value="TreeGrafter"/>
</dbReference>
<keyword evidence="17" id="KW-0966">Cell projection</keyword>
<dbReference type="PANTHER" id="PTHR43134:SF3">
    <property type="entry name" value="FLAGELLAR BIOSYNTHESIS PROTEIN FLHF"/>
    <property type="match status" value="1"/>
</dbReference>
<comment type="subcellular location">
    <subcellularLocation>
        <location evidence="1">Cell membrane</location>
        <topology evidence="1">Peripheral membrane protein</topology>
        <orientation evidence="1">Cytoplasmic side</orientation>
    </subcellularLocation>
</comment>
<evidence type="ECO:0000256" key="10">
    <source>
        <dbReference type="ARBA" id="ARBA00023136"/>
    </source>
</evidence>
<dbReference type="Gene3D" id="3.40.50.300">
    <property type="entry name" value="P-loop containing nucleotide triphosphate hydrolases"/>
    <property type="match status" value="1"/>
</dbReference>
<dbReference type="InterPro" id="IPR027417">
    <property type="entry name" value="P-loop_NTPase"/>
</dbReference>
<accession>A0A7S6UH02</accession>
<evidence type="ECO:0000313" key="18">
    <source>
        <dbReference type="Proteomes" id="UP000594059"/>
    </source>
</evidence>
<dbReference type="FunFam" id="3.40.50.300:FF:000695">
    <property type="entry name" value="Flagellar biosynthesis regulator FlhF"/>
    <property type="match status" value="1"/>
</dbReference>
<evidence type="ECO:0000256" key="7">
    <source>
        <dbReference type="ARBA" id="ARBA00022795"/>
    </source>
</evidence>
<dbReference type="GO" id="GO:0005886">
    <property type="term" value="C:plasma membrane"/>
    <property type="evidence" value="ECO:0007669"/>
    <property type="project" value="UniProtKB-SubCell"/>
</dbReference>
<evidence type="ECO:0000256" key="2">
    <source>
        <dbReference type="ARBA" id="ARBA00008531"/>
    </source>
</evidence>
<dbReference type="Proteomes" id="UP000594059">
    <property type="component" value="Chromosome"/>
</dbReference>
<proteinExistence type="inferred from homology"/>
<feature type="domain" description="SRP54-type proteins GTP-binding" evidence="16">
    <location>
        <begin position="377"/>
        <end position="568"/>
    </location>
</feature>
<dbReference type="NCBIfam" id="TIGR03499">
    <property type="entry name" value="FlhF"/>
    <property type="match status" value="1"/>
</dbReference>
<keyword evidence="8" id="KW-0653">Protein transport</keyword>
<dbReference type="GO" id="GO:0015031">
    <property type="term" value="P:protein transport"/>
    <property type="evidence" value="ECO:0007669"/>
    <property type="project" value="UniProtKB-KW"/>
</dbReference>
<feature type="region of interest" description="Disordered" evidence="14">
    <location>
        <begin position="229"/>
        <end position="248"/>
    </location>
</feature>
<evidence type="ECO:0000256" key="11">
    <source>
        <dbReference type="ARBA" id="ARBA00023225"/>
    </source>
</evidence>
<evidence type="ECO:0000256" key="12">
    <source>
        <dbReference type="ARBA" id="ARBA00025337"/>
    </source>
</evidence>
<keyword evidence="10" id="KW-0472">Membrane</keyword>
<dbReference type="SMART" id="SM00962">
    <property type="entry name" value="SRP54"/>
    <property type="match status" value="1"/>
</dbReference>
<dbReference type="EMBL" id="CP063656">
    <property type="protein sequence ID" value="QOW20107.1"/>
    <property type="molecule type" value="Genomic_DNA"/>
</dbReference>
<dbReference type="KEGG" id="lcic:INQ41_03430"/>
<keyword evidence="5" id="KW-1003">Cell membrane</keyword>
<dbReference type="SUPFAM" id="SSF52540">
    <property type="entry name" value="P-loop containing nucleoside triphosphate hydrolases"/>
    <property type="match status" value="1"/>
</dbReference>
<keyword evidence="9" id="KW-0342">GTP-binding</keyword>
<evidence type="ECO:0000259" key="16">
    <source>
        <dbReference type="SMART" id="SM00962"/>
    </source>
</evidence>